<evidence type="ECO:0000313" key="2">
    <source>
        <dbReference type="Proteomes" id="UP000614469"/>
    </source>
</evidence>
<dbReference type="AlphaFoldDB" id="A0A8J6NMA4"/>
<sequence>MSSSESSVEHIETTEFGYFYIVLGFPGPERQDGRYAEKHRLLTCAAPQVQATNWRLF</sequence>
<name>A0A8J6NMA4_9CHLR</name>
<proteinExistence type="predicted"/>
<dbReference type="EMBL" id="JACNJN010000158">
    <property type="protein sequence ID" value="MBC8336392.1"/>
    <property type="molecule type" value="Genomic_DNA"/>
</dbReference>
<reference evidence="1 2" key="1">
    <citation type="submission" date="2020-08" db="EMBL/GenBank/DDBJ databases">
        <title>Bridging the membrane lipid divide: bacteria of the FCB group superphylum have the potential to synthesize archaeal ether lipids.</title>
        <authorList>
            <person name="Villanueva L."/>
            <person name="Von Meijenfeldt F.A.B."/>
            <person name="Westbye A.B."/>
            <person name="Yadav S."/>
            <person name="Hopmans E.C."/>
            <person name="Dutilh B.E."/>
            <person name="Sinninghe Damste J.S."/>
        </authorList>
    </citation>
    <scope>NUCLEOTIDE SEQUENCE [LARGE SCALE GENOMIC DNA]</scope>
    <source>
        <strain evidence="1">NIOZ-UU36</strain>
    </source>
</reference>
<comment type="caution">
    <text evidence="1">The sequence shown here is derived from an EMBL/GenBank/DDBJ whole genome shotgun (WGS) entry which is preliminary data.</text>
</comment>
<protein>
    <submittedName>
        <fullName evidence="1">Uncharacterized protein</fullName>
    </submittedName>
</protein>
<gene>
    <name evidence="1" type="ORF">H8E29_14095</name>
</gene>
<organism evidence="1 2">
    <name type="scientific">Candidatus Desulfolinea nitratireducens</name>
    <dbReference type="NCBI Taxonomy" id="2841698"/>
    <lineage>
        <taxon>Bacteria</taxon>
        <taxon>Bacillati</taxon>
        <taxon>Chloroflexota</taxon>
        <taxon>Anaerolineae</taxon>
        <taxon>Anaerolineales</taxon>
        <taxon>Anaerolineales incertae sedis</taxon>
        <taxon>Candidatus Desulfolinea</taxon>
    </lineage>
</organism>
<accession>A0A8J6NMA4</accession>
<evidence type="ECO:0000313" key="1">
    <source>
        <dbReference type="EMBL" id="MBC8336392.1"/>
    </source>
</evidence>
<dbReference type="Proteomes" id="UP000614469">
    <property type="component" value="Unassembled WGS sequence"/>
</dbReference>